<protein>
    <submittedName>
        <fullName evidence="4">V-type proton ATPase subunit a</fullName>
    </submittedName>
</protein>
<evidence type="ECO:0000313" key="4">
    <source>
        <dbReference type="WBParaSite" id="GPUH_0000934401-mRNA-1"/>
    </source>
</evidence>
<proteinExistence type="predicted"/>
<accession>A0A183DKU2</accession>
<dbReference type="Proteomes" id="UP000271098">
    <property type="component" value="Unassembled WGS sequence"/>
</dbReference>
<dbReference type="EMBL" id="UYRT01030060">
    <property type="protein sequence ID" value="VDK70944.1"/>
    <property type="molecule type" value="Genomic_DNA"/>
</dbReference>
<reference evidence="4" key="1">
    <citation type="submission" date="2016-06" db="UniProtKB">
        <authorList>
            <consortium name="WormBaseParasite"/>
        </authorList>
    </citation>
    <scope>IDENTIFICATION</scope>
</reference>
<keyword evidence="3" id="KW-1185">Reference proteome</keyword>
<dbReference type="OrthoDB" id="343875at2759"/>
<evidence type="ECO:0000313" key="3">
    <source>
        <dbReference type="Proteomes" id="UP000271098"/>
    </source>
</evidence>
<reference evidence="2 3" key="2">
    <citation type="submission" date="2018-11" db="EMBL/GenBank/DDBJ databases">
        <authorList>
            <consortium name="Pathogen Informatics"/>
        </authorList>
    </citation>
    <scope>NUCLEOTIDE SEQUENCE [LARGE SCALE GENOMIC DNA]</scope>
</reference>
<feature type="coiled-coil region" evidence="1">
    <location>
        <begin position="62"/>
        <end position="89"/>
    </location>
</feature>
<organism evidence="4">
    <name type="scientific">Gongylonema pulchrum</name>
    <dbReference type="NCBI Taxonomy" id="637853"/>
    <lineage>
        <taxon>Eukaryota</taxon>
        <taxon>Metazoa</taxon>
        <taxon>Ecdysozoa</taxon>
        <taxon>Nematoda</taxon>
        <taxon>Chromadorea</taxon>
        <taxon>Rhabditida</taxon>
        <taxon>Spirurina</taxon>
        <taxon>Spiruromorpha</taxon>
        <taxon>Spiruroidea</taxon>
        <taxon>Gongylonematidae</taxon>
        <taxon>Gongylonema</taxon>
    </lineage>
</organism>
<keyword evidence="1" id="KW-0175">Coiled coil</keyword>
<evidence type="ECO:0000313" key="2">
    <source>
        <dbReference type="EMBL" id="VDK70944.1"/>
    </source>
</evidence>
<sequence length="174" mass="19497">MYSSTETTAGVDSEKAGRKFESATTSGLSAVLLAEKGVYGEVEVSGKHIESGDKDRIMHEIVRDAEELAEMVNERMARVVDKLQSARDRLTGFQNLIEMHGDKPAIVQHKLTELREILPLLIKMYRNELGAKRAALNDLASFDNRDIFLAITASWSHQAFIDRSLLSRLYSMIV</sequence>
<evidence type="ECO:0000256" key="1">
    <source>
        <dbReference type="SAM" id="Coils"/>
    </source>
</evidence>
<dbReference type="AlphaFoldDB" id="A0A183DKU2"/>
<dbReference type="WBParaSite" id="GPUH_0000934401-mRNA-1">
    <property type="protein sequence ID" value="GPUH_0000934401-mRNA-1"/>
    <property type="gene ID" value="GPUH_0000934401"/>
</dbReference>
<name>A0A183DKU2_9BILA</name>
<gene>
    <name evidence="2" type="ORF">GPUH_LOCUS9332</name>
</gene>